<dbReference type="InterPro" id="IPR042100">
    <property type="entry name" value="Bug_dom1"/>
</dbReference>
<keyword evidence="3" id="KW-0675">Receptor</keyword>
<comment type="caution">
    <text evidence="3">The sequence shown here is derived from an EMBL/GenBank/DDBJ whole genome shotgun (WGS) entry which is preliminary data.</text>
</comment>
<dbReference type="PIRSF" id="PIRSF017082">
    <property type="entry name" value="YflP"/>
    <property type="match status" value="1"/>
</dbReference>
<sequence>MRRRELLLATGALGALPLGAAAQTFPSRPITLYCPFPAAGPTDVMFRALAEAAGRALGQSVVVENRPGAAGTMTAPTMRTARPDGYTLTQCPMGMFRVPHMQRVQTFDPLKDFTYIINLTGYTFGMVVRADSPFKSLQDVVAYAKANPGKLTYGSTGMGAGPHLAMDEFATRAGIDIVHVPFKGSADMLPALLGGHVMVGTDTTGWAPHVESGKMRLLVTYGSQRTKRWPQVATLRELGYDMASDSPFGIVGPAGMDPAVVKTLHDGFRTALADPKVVEMIDRYDQPTIYMNSADYAVWAKKTYAEEARTIERLGMKNSL</sequence>
<evidence type="ECO:0000313" key="4">
    <source>
        <dbReference type="Proteomes" id="UP001265550"/>
    </source>
</evidence>
<organism evidence="3 4">
    <name type="scientific">Hydrogenophaga laconesensis</name>
    <dbReference type="NCBI Taxonomy" id="1805971"/>
    <lineage>
        <taxon>Bacteria</taxon>
        <taxon>Pseudomonadati</taxon>
        <taxon>Pseudomonadota</taxon>
        <taxon>Betaproteobacteria</taxon>
        <taxon>Burkholderiales</taxon>
        <taxon>Comamonadaceae</taxon>
        <taxon>Hydrogenophaga</taxon>
    </lineage>
</organism>
<gene>
    <name evidence="3" type="ORF">J2X09_000937</name>
</gene>
<dbReference type="InterPro" id="IPR005064">
    <property type="entry name" value="BUG"/>
</dbReference>
<name>A0ABU1V6Z0_9BURK</name>
<dbReference type="Proteomes" id="UP001265550">
    <property type="component" value="Unassembled WGS sequence"/>
</dbReference>
<comment type="similarity">
    <text evidence="1">Belongs to the UPF0065 (bug) family.</text>
</comment>
<accession>A0ABU1V6Z0</accession>
<dbReference type="CDD" id="cd07012">
    <property type="entry name" value="PBP2_Bug_TTT"/>
    <property type="match status" value="1"/>
</dbReference>
<keyword evidence="2" id="KW-0732">Signal</keyword>
<dbReference type="EMBL" id="JAVDWE010000002">
    <property type="protein sequence ID" value="MDR7093205.1"/>
    <property type="molecule type" value="Genomic_DNA"/>
</dbReference>
<proteinExistence type="inferred from homology"/>
<reference evidence="3 4" key="1">
    <citation type="submission" date="2023-07" db="EMBL/GenBank/DDBJ databases">
        <title>Sorghum-associated microbial communities from plants grown in Nebraska, USA.</title>
        <authorList>
            <person name="Schachtman D."/>
        </authorList>
    </citation>
    <scope>NUCLEOTIDE SEQUENCE [LARGE SCALE GENOMIC DNA]</scope>
    <source>
        <strain evidence="3 4">BE240</strain>
    </source>
</reference>
<evidence type="ECO:0000256" key="1">
    <source>
        <dbReference type="ARBA" id="ARBA00006987"/>
    </source>
</evidence>
<dbReference type="PANTHER" id="PTHR42928">
    <property type="entry name" value="TRICARBOXYLATE-BINDING PROTEIN"/>
    <property type="match status" value="1"/>
</dbReference>
<feature type="signal peptide" evidence="2">
    <location>
        <begin position="1"/>
        <end position="22"/>
    </location>
</feature>
<dbReference type="Gene3D" id="3.40.190.10">
    <property type="entry name" value="Periplasmic binding protein-like II"/>
    <property type="match status" value="1"/>
</dbReference>
<feature type="chain" id="PRO_5046195770" evidence="2">
    <location>
        <begin position="23"/>
        <end position="320"/>
    </location>
</feature>
<dbReference type="Pfam" id="PF03401">
    <property type="entry name" value="TctC"/>
    <property type="match status" value="1"/>
</dbReference>
<dbReference type="SUPFAM" id="SSF53850">
    <property type="entry name" value="Periplasmic binding protein-like II"/>
    <property type="match status" value="1"/>
</dbReference>
<evidence type="ECO:0000256" key="2">
    <source>
        <dbReference type="SAM" id="SignalP"/>
    </source>
</evidence>
<dbReference type="PANTHER" id="PTHR42928:SF5">
    <property type="entry name" value="BLR1237 PROTEIN"/>
    <property type="match status" value="1"/>
</dbReference>
<dbReference type="RefSeq" id="WP_204732911.1">
    <property type="nucleotide sequence ID" value="NZ_JAVDWE010000002.1"/>
</dbReference>
<dbReference type="Gene3D" id="3.40.190.150">
    <property type="entry name" value="Bordetella uptake gene, domain 1"/>
    <property type="match status" value="1"/>
</dbReference>
<protein>
    <submittedName>
        <fullName evidence="3">Tripartite-type tricarboxylate transporter receptor subunit TctC</fullName>
    </submittedName>
</protein>
<evidence type="ECO:0000313" key="3">
    <source>
        <dbReference type="EMBL" id="MDR7093205.1"/>
    </source>
</evidence>
<keyword evidence="4" id="KW-1185">Reference proteome</keyword>